<dbReference type="GeneID" id="13405226"/>
<dbReference type="KEGG" id="vg:13405226"/>
<dbReference type="OrthoDB" id="21927at10239"/>
<protein>
    <submittedName>
        <fullName evidence="1">Tail assembly protein</fullName>
    </submittedName>
</protein>
<dbReference type="RefSeq" id="YP_006561132.1">
    <property type="nucleotide sequence ID" value="NC_018283.1"/>
</dbReference>
<evidence type="ECO:0000313" key="2">
    <source>
        <dbReference type="Proteomes" id="UP000009012"/>
    </source>
</evidence>
<organism evidence="1 2">
    <name type="scientific">Burkholderia phage vB_BceS_AH2</name>
    <dbReference type="NCBI Taxonomy" id="1133022"/>
    <lineage>
        <taxon>Viruses</taxon>
        <taxon>Duplodnaviria</taxon>
        <taxon>Heunggongvirae</taxon>
        <taxon>Uroviricota</taxon>
        <taxon>Caudoviricetes</taxon>
        <taxon>Casjensviridae</taxon>
        <taxon>Ahduovirus</taxon>
        <taxon>Ahduovirus AH2</taxon>
        <taxon>Burkholderia virus AH2</taxon>
    </lineage>
</organism>
<dbReference type="EMBL" id="JN564907">
    <property type="protein sequence ID" value="AEY69563.1"/>
    <property type="molecule type" value="Genomic_DNA"/>
</dbReference>
<gene>
    <name evidence="1" type="ORF">AH2_00048</name>
</gene>
<accession>I6NP96</accession>
<name>I6NP96_9CAUD</name>
<dbReference type="Proteomes" id="UP000009012">
    <property type="component" value="Segment"/>
</dbReference>
<evidence type="ECO:0000313" key="1">
    <source>
        <dbReference type="EMBL" id="AEY69563.1"/>
    </source>
</evidence>
<keyword evidence="2" id="KW-1185">Reference proteome</keyword>
<proteinExistence type="predicted"/>
<sequence length="66" mass="7566">MIITTKDLQPVSYCARGARRWFAEHGLDWSKFVFEGLPEEDILATGDPMAIKLVEEARRRAAEEDK</sequence>
<reference evidence="1 2" key="1">
    <citation type="journal article" date="2012" name="BMC Genomics">
        <title>Comparative analysis of two phenotypically-similar but genomically-distinct Burkholderia cenocepacia-specific bacteriophages.</title>
        <authorList>
            <person name="Lynch K.H."/>
            <person name="Stothard P."/>
            <person name="Dennis J.J."/>
        </authorList>
    </citation>
    <scope>NUCLEOTIDE SEQUENCE [LARGE SCALE GENOMIC DNA]</scope>
</reference>